<dbReference type="EMBL" id="BOQT01000009">
    <property type="protein sequence ID" value="GIN21556.1"/>
    <property type="molecule type" value="Genomic_DNA"/>
</dbReference>
<dbReference type="Gene3D" id="3.30.2140.20">
    <property type="match status" value="1"/>
</dbReference>
<sequence>MLKKLEGLLQEYGYFTVKGDLERIRIIQEMFAELFPFENLDVLLEVEDPITPEYVIEKMLEGGRGGVCYELNSLLHIVLKEMGFDIIPACATVWSNEGWIIDRTHSINLLKKQNKVYLIDAGSGNNQTCQPVELDGTTVSSPAGRYRLRTEETERGTVVLEAWSEKGWTLRYSFFMEPVGWEDYNRIKRMIHYHHESPFNKTLLVAQTLTDGIISINEERLRRRWVNGKEKRIPFSSDEEMLQAVKEHFQPSIYKAALKYVEKRNFEKFILKER</sequence>
<dbReference type="PANTHER" id="PTHR11786">
    <property type="entry name" value="N-HYDROXYARYLAMINE O-ACETYLTRANSFERASE"/>
    <property type="match status" value="1"/>
</dbReference>
<reference evidence="3 4" key="2">
    <citation type="submission" date="2021-03" db="EMBL/GenBank/DDBJ databases">
        <title>Antimicrobial resistance genes in bacteria isolated from Japanese honey, and their potential for conferring macrolide and lincosamide resistance in the American foulbrood pathogen Paenibacillus larvae.</title>
        <authorList>
            <person name="Okamoto M."/>
            <person name="Kumagai M."/>
            <person name="Kanamori H."/>
            <person name="Takamatsu D."/>
        </authorList>
    </citation>
    <scope>NUCLEOTIDE SEQUENCE [LARGE SCALE GENOMIC DNA]</scope>
    <source>
        <strain evidence="3 4">J1TS3</strain>
    </source>
</reference>
<evidence type="ECO:0000256" key="1">
    <source>
        <dbReference type="ARBA" id="ARBA00006547"/>
    </source>
</evidence>
<dbReference type="SMR" id="A0A8E4EWV6"/>
<comment type="similarity">
    <text evidence="1">Belongs to the arylamine N-acetyltransferase family.</text>
</comment>
<gene>
    <name evidence="2" type="primary">NAT2</name>
    <name evidence="3" type="ORF">J1TS3_26900</name>
</gene>
<dbReference type="RefSeq" id="WP_018707615.1">
    <property type="nucleotide sequence ID" value="NZ_BOQT01000009.1"/>
</dbReference>
<dbReference type="InterPro" id="IPR053710">
    <property type="entry name" value="Arylamine_NAT_domain_sf"/>
</dbReference>
<organism evidence="2">
    <name type="scientific">Siminovitchia fordii</name>
    <dbReference type="NCBI Taxonomy" id="254759"/>
    <lineage>
        <taxon>Bacteria</taxon>
        <taxon>Bacillati</taxon>
        <taxon>Bacillota</taxon>
        <taxon>Bacilli</taxon>
        <taxon>Bacillales</taxon>
        <taxon>Bacillaceae</taxon>
        <taxon>Siminovitchia</taxon>
    </lineage>
</organism>
<dbReference type="SUPFAM" id="SSF54001">
    <property type="entry name" value="Cysteine proteinases"/>
    <property type="match status" value="1"/>
</dbReference>
<proteinExistence type="inferred from homology"/>
<reference evidence="2" key="1">
    <citation type="submission" date="2020-08" db="EMBL/GenBank/DDBJ databases">
        <authorList>
            <person name="Boukouvala S."/>
        </authorList>
    </citation>
    <scope>NUCLEOTIDE SEQUENCE</scope>
    <source>
        <strain evidence="2">Sz35</strain>
    </source>
</reference>
<dbReference type="AlphaFoldDB" id="A0A8E4EWV6"/>
<accession>A0A8E4EWV6</accession>
<dbReference type="EMBL" id="LR877254">
    <property type="protein sequence ID" value="CAD2228228.1"/>
    <property type="molecule type" value="Genomic_DNA"/>
</dbReference>
<evidence type="ECO:0000313" key="2">
    <source>
        <dbReference type="EMBL" id="CAD2228228.1"/>
    </source>
</evidence>
<dbReference type="PANTHER" id="PTHR11786:SF0">
    <property type="entry name" value="ARYLAMINE N-ACETYLTRANSFERASE 4-RELATED"/>
    <property type="match status" value="1"/>
</dbReference>
<dbReference type="InterPro" id="IPR038765">
    <property type="entry name" value="Papain-like_cys_pep_sf"/>
</dbReference>
<keyword evidence="4" id="KW-1185">Reference proteome</keyword>
<dbReference type="Pfam" id="PF00797">
    <property type="entry name" value="Acetyltransf_2"/>
    <property type="match status" value="1"/>
</dbReference>
<dbReference type="GO" id="GO:0016407">
    <property type="term" value="F:acetyltransferase activity"/>
    <property type="evidence" value="ECO:0007669"/>
    <property type="project" value="InterPro"/>
</dbReference>
<keyword evidence="2" id="KW-0808">Transferase</keyword>
<dbReference type="InterPro" id="IPR001447">
    <property type="entry name" value="Arylamine_N-AcTrfase"/>
</dbReference>
<evidence type="ECO:0000313" key="4">
    <source>
        <dbReference type="Proteomes" id="UP000680279"/>
    </source>
</evidence>
<name>A0A8E4EWV6_9BACI</name>
<protein>
    <submittedName>
        <fullName evidence="2">Arylamine N-acetyltransferase</fullName>
    </submittedName>
</protein>
<evidence type="ECO:0000313" key="3">
    <source>
        <dbReference type="EMBL" id="GIN21556.1"/>
    </source>
</evidence>
<dbReference type="Proteomes" id="UP000680279">
    <property type="component" value="Unassembled WGS sequence"/>
</dbReference>